<proteinExistence type="predicted"/>
<sequence length="165" mass="18410">MNPLKLMKNRDLQRDKFQGSHHRHAIGIVTGEGGKANLGSNPSLIRGGTTSYSSTLLEPSLAARERRTRKKICRQKVLSLWFACLRKHKLGKIKSSTLLVVVQNTKPKEEQSQGNEYQNLLLYLKSTITIPMSHAAKLVSMSALTIQKLAMQLLSPKYSLLAVTK</sequence>
<keyword evidence="2" id="KW-1185">Reference proteome</keyword>
<dbReference type="AlphaFoldDB" id="A0A8J4RAH7"/>
<reference evidence="1" key="1">
    <citation type="submission" date="2020-03" db="EMBL/GenBank/DDBJ databases">
        <title>Castanea mollissima Vanexum genome sequencing.</title>
        <authorList>
            <person name="Staton M."/>
        </authorList>
    </citation>
    <scope>NUCLEOTIDE SEQUENCE</scope>
    <source>
        <tissue evidence="1">Leaf</tissue>
    </source>
</reference>
<comment type="caution">
    <text evidence="1">The sequence shown here is derived from an EMBL/GenBank/DDBJ whole genome shotgun (WGS) entry which is preliminary data.</text>
</comment>
<dbReference type="EMBL" id="JRKL02000702">
    <property type="protein sequence ID" value="KAF3968992.1"/>
    <property type="molecule type" value="Genomic_DNA"/>
</dbReference>
<organism evidence="1 2">
    <name type="scientific">Castanea mollissima</name>
    <name type="common">Chinese chestnut</name>
    <dbReference type="NCBI Taxonomy" id="60419"/>
    <lineage>
        <taxon>Eukaryota</taxon>
        <taxon>Viridiplantae</taxon>
        <taxon>Streptophyta</taxon>
        <taxon>Embryophyta</taxon>
        <taxon>Tracheophyta</taxon>
        <taxon>Spermatophyta</taxon>
        <taxon>Magnoliopsida</taxon>
        <taxon>eudicotyledons</taxon>
        <taxon>Gunneridae</taxon>
        <taxon>Pentapetalae</taxon>
        <taxon>rosids</taxon>
        <taxon>fabids</taxon>
        <taxon>Fagales</taxon>
        <taxon>Fagaceae</taxon>
        <taxon>Castanea</taxon>
    </lineage>
</organism>
<accession>A0A8J4RAH7</accession>
<gene>
    <name evidence="1" type="ORF">CMV_007184</name>
</gene>
<evidence type="ECO:0000313" key="2">
    <source>
        <dbReference type="Proteomes" id="UP000737018"/>
    </source>
</evidence>
<dbReference type="Proteomes" id="UP000737018">
    <property type="component" value="Unassembled WGS sequence"/>
</dbReference>
<evidence type="ECO:0000313" key="1">
    <source>
        <dbReference type="EMBL" id="KAF3968992.1"/>
    </source>
</evidence>
<name>A0A8J4RAH7_9ROSI</name>
<protein>
    <submittedName>
        <fullName evidence="1">Uncharacterized protein</fullName>
    </submittedName>
</protein>
<dbReference type="OrthoDB" id="10409357at2759"/>